<dbReference type="RefSeq" id="WP_205182506.1">
    <property type="nucleotide sequence ID" value="NZ_JAFBFC010000001.1"/>
</dbReference>
<keyword evidence="1" id="KW-0812">Transmembrane</keyword>
<evidence type="ECO:0008006" key="4">
    <source>
        <dbReference type="Google" id="ProtNLM"/>
    </source>
</evidence>
<keyword evidence="3" id="KW-1185">Reference proteome</keyword>
<feature type="transmembrane region" description="Helical" evidence="1">
    <location>
        <begin position="327"/>
        <end position="343"/>
    </location>
</feature>
<feature type="transmembrane region" description="Helical" evidence="1">
    <location>
        <begin position="301"/>
        <end position="321"/>
    </location>
</feature>
<evidence type="ECO:0000313" key="2">
    <source>
        <dbReference type="EMBL" id="MBM7701285.1"/>
    </source>
</evidence>
<proteinExistence type="predicted"/>
<feature type="transmembrane region" description="Helical" evidence="1">
    <location>
        <begin position="76"/>
        <end position="94"/>
    </location>
</feature>
<dbReference type="EMBL" id="JAFBFC010000001">
    <property type="protein sequence ID" value="MBM7701285.1"/>
    <property type="molecule type" value="Genomic_DNA"/>
</dbReference>
<gene>
    <name evidence="2" type="ORF">JOC83_000111</name>
</gene>
<evidence type="ECO:0000313" key="3">
    <source>
        <dbReference type="Proteomes" id="UP000809829"/>
    </source>
</evidence>
<dbReference type="Proteomes" id="UP000809829">
    <property type="component" value="Unassembled WGS sequence"/>
</dbReference>
<feature type="transmembrane region" description="Helical" evidence="1">
    <location>
        <begin position="6"/>
        <end position="25"/>
    </location>
</feature>
<organism evidence="2 3">
    <name type="scientific">Priestia iocasae</name>
    <dbReference type="NCBI Taxonomy" id="2291674"/>
    <lineage>
        <taxon>Bacteria</taxon>
        <taxon>Bacillati</taxon>
        <taxon>Bacillota</taxon>
        <taxon>Bacilli</taxon>
        <taxon>Bacillales</taxon>
        <taxon>Bacillaceae</taxon>
        <taxon>Priestia</taxon>
    </lineage>
</organism>
<reference evidence="2 3" key="1">
    <citation type="submission" date="2021-01" db="EMBL/GenBank/DDBJ databases">
        <title>Genomic Encyclopedia of Type Strains, Phase IV (KMG-IV): sequencing the most valuable type-strain genomes for metagenomic binning, comparative biology and taxonomic classification.</title>
        <authorList>
            <person name="Goeker M."/>
        </authorList>
    </citation>
    <scope>NUCLEOTIDE SEQUENCE [LARGE SCALE GENOMIC DNA]</scope>
    <source>
        <strain evidence="2 3">DSM 104297</strain>
    </source>
</reference>
<feature type="transmembrane region" description="Helical" evidence="1">
    <location>
        <begin position="153"/>
        <end position="185"/>
    </location>
</feature>
<feature type="transmembrane region" description="Helical" evidence="1">
    <location>
        <begin position="106"/>
        <end position="126"/>
    </location>
</feature>
<protein>
    <recommendedName>
        <fullName evidence="4">Nucleoporin-interacting protein</fullName>
    </recommendedName>
</protein>
<keyword evidence="1" id="KW-1133">Transmembrane helix</keyword>
<evidence type="ECO:0000256" key="1">
    <source>
        <dbReference type="SAM" id="Phobius"/>
    </source>
</evidence>
<feature type="transmembrane region" description="Helical" evidence="1">
    <location>
        <begin position="197"/>
        <end position="217"/>
    </location>
</feature>
<comment type="caution">
    <text evidence="2">The sequence shown here is derived from an EMBL/GenBank/DDBJ whole genome shotgun (WGS) entry which is preliminary data.</text>
</comment>
<name>A0ABS2QPF6_9BACI</name>
<sequence>MRYKAIIFTCVTLLSTVFILLFHYATDIPRTWDEVDFVLALSQFDLLAMQPHFPGYPYFILGGMLLSPFVEEPTKALVVFNVLLLLTASIPLFLIGKKFLTSEKSLLLVTLVQSLGFVGIMTTQPMSEGAAYALLWWYIWIVMKADQSVKHSILYHLLAVFLFSLLMGVRLSYLAFGVGLLFSWWRDWKKHRRMMRVVFFMFAAISFQFIWITALAATEGGFGPFLSLALSFTEGHFQDWGGSIVTENRSYAERLWLLIQNIMWTGFSSETPVLLVGYVVLISISLIWFKKRQVSEAPSYIILLVLLMAAYMAWAFFAQNIDKPRHILPLPTFVCFLLFYVCSFRRSWNVLSLFIICLIVIQTIIGAQLLNEQKNEVPAVYQLAHYMNEQQEQAMIYTWEETRIFEYLHVPFSYKRVLTYDYFLQDAKHGNYSDVFVTSHVVEGFKKQGINMESHLEKVKTFHSNKLFDPVYYDITLYRWVH</sequence>
<keyword evidence="1" id="KW-0472">Membrane</keyword>
<feature type="transmembrane region" description="Helical" evidence="1">
    <location>
        <begin position="271"/>
        <end position="289"/>
    </location>
</feature>
<accession>A0ABS2QPF6</accession>
<feature type="transmembrane region" description="Helical" evidence="1">
    <location>
        <begin position="350"/>
        <end position="370"/>
    </location>
</feature>